<feature type="domain" description="Cadherin" evidence="10">
    <location>
        <begin position="87"/>
        <end position="185"/>
    </location>
</feature>
<keyword evidence="5 9" id="KW-0106">Calcium</keyword>
<feature type="domain" description="Cadherin" evidence="10">
    <location>
        <begin position="710"/>
        <end position="819"/>
    </location>
</feature>
<dbReference type="InterPro" id="IPR020894">
    <property type="entry name" value="Cadherin_CS"/>
</dbReference>
<evidence type="ECO:0000256" key="7">
    <source>
        <dbReference type="ARBA" id="ARBA00023136"/>
    </source>
</evidence>
<dbReference type="InterPro" id="IPR015919">
    <property type="entry name" value="Cadherin-like_sf"/>
</dbReference>
<dbReference type="InterPro" id="IPR050174">
    <property type="entry name" value="Protocadherin/Cadherin-CA"/>
</dbReference>
<dbReference type="GO" id="GO:0005886">
    <property type="term" value="C:plasma membrane"/>
    <property type="evidence" value="ECO:0007669"/>
    <property type="project" value="InterPro"/>
</dbReference>
<dbReference type="PRINTS" id="PR00205">
    <property type="entry name" value="CADHERIN"/>
</dbReference>
<keyword evidence="4" id="KW-0677">Repeat</keyword>
<dbReference type="FunFam" id="2.60.40.60:FF:000033">
    <property type="entry name" value="FAT atypical cadherin 1"/>
    <property type="match status" value="1"/>
</dbReference>
<evidence type="ECO:0000256" key="4">
    <source>
        <dbReference type="ARBA" id="ARBA00022737"/>
    </source>
</evidence>
<dbReference type="EnsemblMetazoa" id="XM_019995802.1">
    <property type="protein sequence ID" value="XP_019851361.1"/>
    <property type="gene ID" value="LOC100634395"/>
</dbReference>
<keyword evidence="12" id="KW-1185">Reference proteome</keyword>
<dbReference type="SMART" id="SM00112">
    <property type="entry name" value="CA"/>
    <property type="match status" value="10"/>
</dbReference>
<feature type="domain" description="Cadherin" evidence="10">
    <location>
        <begin position="926"/>
        <end position="1027"/>
    </location>
</feature>
<organism evidence="11 12">
    <name type="scientific">Amphimedon queenslandica</name>
    <name type="common">Sponge</name>
    <dbReference type="NCBI Taxonomy" id="400682"/>
    <lineage>
        <taxon>Eukaryota</taxon>
        <taxon>Metazoa</taxon>
        <taxon>Porifera</taxon>
        <taxon>Demospongiae</taxon>
        <taxon>Heteroscleromorpha</taxon>
        <taxon>Haplosclerida</taxon>
        <taxon>Niphatidae</taxon>
        <taxon>Amphimedon</taxon>
    </lineage>
</organism>
<dbReference type="InterPro" id="IPR002126">
    <property type="entry name" value="Cadherin-like_dom"/>
</dbReference>
<dbReference type="CDD" id="cd11304">
    <property type="entry name" value="Cadherin_repeat"/>
    <property type="match status" value="10"/>
</dbReference>
<accession>A0AAN0J3P6</accession>
<evidence type="ECO:0000256" key="6">
    <source>
        <dbReference type="ARBA" id="ARBA00022989"/>
    </source>
</evidence>
<comment type="subcellular location">
    <subcellularLocation>
        <location evidence="1">Membrane</location>
        <topology evidence="1">Single-pass membrane protein</topology>
    </subcellularLocation>
</comment>
<dbReference type="RefSeq" id="XP_019851361.1">
    <property type="nucleotide sequence ID" value="XM_019995802.1"/>
</dbReference>
<dbReference type="Proteomes" id="UP000007879">
    <property type="component" value="Unassembled WGS sequence"/>
</dbReference>
<reference evidence="11" key="2">
    <citation type="submission" date="2024-06" db="UniProtKB">
        <authorList>
            <consortium name="EnsemblMetazoa"/>
        </authorList>
    </citation>
    <scope>IDENTIFICATION</scope>
</reference>
<dbReference type="KEGG" id="aqu:100634395"/>
<feature type="domain" description="Cadherin" evidence="10">
    <location>
        <begin position="611"/>
        <end position="709"/>
    </location>
</feature>
<dbReference type="SUPFAM" id="SSF49313">
    <property type="entry name" value="Cadherin-like"/>
    <property type="match status" value="10"/>
</dbReference>
<reference evidence="12" key="1">
    <citation type="journal article" date="2010" name="Nature">
        <title>The Amphimedon queenslandica genome and the evolution of animal complexity.</title>
        <authorList>
            <person name="Srivastava M."/>
            <person name="Simakov O."/>
            <person name="Chapman J."/>
            <person name="Fahey B."/>
            <person name="Gauthier M.E."/>
            <person name="Mitros T."/>
            <person name="Richards G.S."/>
            <person name="Conaco C."/>
            <person name="Dacre M."/>
            <person name="Hellsten U."/>
            <person name="Larroux C."/>
            <person name="Putnam N.H."/>
            <person name="Stanke M."/>
            <person name="Adamska M."/>
            <person name="Darling A."/>
            <person name="Degnan S.M."/>
            <person name="Oakley T.H."/>
            <person name="Plachetzki D.C."/>
            <person name="Zhai Y."/>
            <person name="Adamski M."/>
            <person name="Calcino A."/>
            <person name="Cummins S.F."/>
            <person name="Goodstein D.M."/>
            <person name="Harris C."/>
            <person name="Jackson D.J."/>
            <person name="Leys S.P."/>
            <person name="Shu S."/>
            <person name="Woodcroft B.J."/>
            <person name="Vervoort M."/>
            <person name="Kosik K.S."/>
            <person name="Manning G."/>
            <person name="Degnan B.M."/>
            <person name="Rokhsar D.S."/>
        </authorList>
    </citation>
    <scope>NUCLEOTIDE SEQUENCE [LARGE SCALE GENOMIC DNA]</scope>
</reference>
<evidence type="ECO:0000256" key="1">
    <source>
        <dbReference type="ARBA" id="ARBA00004167"/>
    </source>
</evidence>
<dbReference type="GeneID" id="100634395"/>
<evidence type="ECO:0000256" key="8">
    <source>
        <dbReference type="ARBA" id="ARBA00023180"/>
    </source>
</evidence>
<evidence type="ECO:0000313" key="12">
    <source>
        <dbReference type="Proteomes" id="UP000007879"/>
    </source>
</evidence>
<sequence>LFLSQITSPNPNATVNITSFSIDGNYPNGTFLRTFIRIAGGTTLNITKGAPENLTGVPIVLHFTDGTEDNFGVITLIIRGPNKAPILSDDYSFSIPENSANEDLVGTIDFTDEIPNSVRFTSSLSSIFGFQPNTNRIVVLNSAALDRETKDTYTFMINATDSEGLQSSANVTVTLTDVNDQIPVINNTQSELYRIIIQSAPNGYSLVNMSASDGDEGANSEYSFSLDDPSLPFSISGSHLYVNGTLEAKTYSVVVIVTDKGMPPLSSNGTVTVQVEPRNDFSPSFVSTPYTFSFLENSNGSVFTFSITDGDTGGVGSPGSANLSLATTTYSSSFSLTASHDTPNATTGYLTVLSQFDRETLPTFNLTIVAFDTGYPEFRKTSETNVIVEVSDANDHPPEFSKSVYYANLAENASTGYQFLRVVASDNDTVVDSSLTYSILNFQSTFSINTTSGWIMVSGTLNRALHPNYTLSLQVNDSSNYTDTAQVIITVIEVNDHIPRFEPPLPLSVNISENQEYSLNVSVIDQDLGPAGTVTISVSNDTYFEIQDNQRLVLKDPFNYESTSVVNVTVLASDDGDPRLSTSATITVNVEDINEFPPQFSSANYTKTTLNVSIDTVLVTVSATDADGRDNSITYSFAPDGDTALFAINEKTGQISLSSSFPALGPTQASLSYTFDVIATDNGQPETMSSNASVTITVITPDNFHDPQLGNTSYTGSLVEKASIGTPILTVTATDADVSVSASSVQFFLTGTNAHLFTIENFDNNTALMKSNFTADYENMKSVGNVAVFARDNGNSPRTSDNAEITVFIVNVNDNEPTFVENVFVFNLNEGTDTPINSTVGNINATDLDGNTLTYSIEQVPGSPVFIPVNGGQQVMFTGPSLLDYDESPDNRSFNYTIDVTDGEFNDTAILTVNVVDINDNDPVFMDTHYMFTIAENLPVNPNMAIGTVTAIDDDSGQNKEISYSLNTTRFIINSTGSIFPNDVFDRELTPSIQLLVTATDNGVPPRHTNEPVTIIIENRNDEAPVFAGTINTNISIKENATRDQYIGDIKFRDLDNSSLIYSIIGGSGRNYFYIENNSSLYVANNNQFDYENVSMRVLTLIVQASDGTFASNVSLTVNIVNVDDSQPMF</sequence>
<evidence type="ECO:0000256" key="9">
    <source>
        <dbReference type="PROSITE-ProRule" id="PRU00043"/>
    </source>
</evidence>
<evidence type="ECO:0000256" key="2">
    <source>
        <dbReference type="ARBA" id="ARBA00022692"/>
    </source>
</evidence>
<dbReference type="PANTHER" id="PTHR24028:SF328">
    <property type="entry name" value="CADHERIN-3"/>
    <property type="match status" value="1"/>
</dbReference>
<evidence type="ECO:0000259" key="10">
    <source>
        <dbReference type="PROSITE" id="PS50268"/>
    </source>
</evidence>
<dbReference type="GO" id="GO:0007156">
    <property type="term" value="P:homophilic cell adhesion via plasma membrane adhesion molecules"/>
    <property type="evidence" value="ECO:0007669"/>
    <property type="project" value="InterPro"/>
</dbReference>
<dbReference type="PANTHER" id="PTHR24028">
    <property type="entry name" value="CADHERIN-87A"/>
    <property type="match status" value="1"/>
</dbReference>
<dbReference type="PROSITE" id="PS50268">
    <property type="entry name" value="CADHERIN_2"/>
    <property type="match status" value="10"/>
</dbReference>
<feature type="domain" description="Cadherin" evidence="10">
    <location>
        <begin position="286"/>
        <end position="400"/>
    </location>
</feature>
<evidence type="ECO:0000256" key="3">
    <source>
        <dbReference type="ARBA" id="ARBA00022729"/>
    </source>
</evidence>
<dbReference type="GO" id="GO:0005509">
    <property type="term" value="F:calcium ion binding"/>
    <property type="evidence" value="ECO:0007669"/>
    <property type="project" value="UniProtKB-UniRule"/>
</dbReference>
<dbReference type="FunFam" id="2.60.40.60:FF:000092">
    <property type="entry name" value="Protocadherin 8"/>
    <property type="match status" value="1"/>
</dbReference>
<feature type="domain" description="Cadherin" evidence="10">
    <location>
        <begin position="503"/>
        <end position="600"/>
    </location>
</feature>
<dbReference type="PROSITE" id="PS00232">
    <property type="entry name" value="CADHERIN_1"/>
    <property type="match status" value="2"/>
</dbReference>
<feature type="domain" description="Cadherin" evidence="10">
    <location>
        <begin position="401"/>
        <end position="501"/>
    </location>
</feature>
<dbReference type="Pfam" id="PF00028">
    <property type="entry name" value="Cadherin"/>
    <property type="match status" value="6"/>
</dbReference>
<protein>
    <recommendedName>
        <fullName evidence="10">Cadherin domain-containing protein</fullName>
    </recommendedName>
</protein>
<keyword evidence="2" id="KW-0812">Transmembrane</keyword>
<feature type="domain" description="Cadherin" evidence="10">
    <location>
        <begin position="833"/>
        <end position="925"/>
    </location>
</feature>
<evidence type="ECO:0000256" key="5">
    <source>
        <dbReference type="ARBA" id="ARBA00022837"/>
    </source>
</evidence>
<keyword evidence="6" id="KW-1133">Transmembrane helix</keyword>
<feature type="domain" description="Cadherin" evidence="10">
    <location>
        <begin position="1029"/>
        <end position="1130"/>
    </location>
</feature>
<dbReference type="Gene3D" id="2.60.40.60">
    <property type="entry name" value="Cadherins"/>
    <property type="match status" value="10"/>
</dbReference>
<keyword evidence="3" id="KW-0732">Signal</keyword>
<dbReference type="AlphaFoldDB" id="A0AAN0J3P6"/>
<evidence type="ECO:0000313" key="11">
    <source>
        <dbReference type="EnsemblMetazoa" id="XP_019851361.1"/>
    </source>
</evidence>
<name>A0AAN0J3P6_AMPQE</name>
<proteinExistence type="predicted"/>
<keyword evidence="8" id="KW-0325">Glycoprotein</keyword>
<keyword evidence="7" id="KW-0472">Membrane</keyword>
<feature type="domain" description="Cadherin" evidence="10">
    <location>
        <begin position="188"/>
        <end position="285"/>
    </location>
</feature>